<dbReference type="Proteomes" id="UP000688947">
    <property type="component" value="Unassembled WGS sequence"/>
</dbReference>
<evidence type="ECO:0000313" key="1">
    <source>
        <dbReference type="EMBL" id="KAG6964166.1"/>
    </source>
</evidence>
<accession>A0A8T1UL44</accession>
<dbReference type="OrthoDB" id="105169at2759"/>
<gene>
    <name evidence="1" type="ORF">JG687_00006138</name>
</gene>
<reference evidence="1" key="1">
    <citation type="submission" date="2021-01" db="EMBL/GenBank/DDBJ databases">
        <title>Phytophthora aleatoria, a newly-described species from Pinus radiata is distinct from Phytophthora cactorum isolates based on comparative genomics.</title>
        <authorList>
            <person name="Mcdougal R."/>
            <person name="Panda P."/>
            <person name="Williams N."/>
            <person name="Studholme D.J."/>
        </authorList>
    </citation>
    <scope>NUCLEOTIDE SEQUENCE</scope>
    <source>
        <strain evidence="1">NZFS 3830</strain>
    </source>
</reference>
<comment type="caution">
    <text evidence="1">The sequence shown here is derived from an EMBL/GenBank/DDBJ whole genome shotgun (WGS) entry which is preliminary data.</text>
</comment>
<name>A0A8T1UL44_9STRA</name>
<proteinExistence type="predicted"/>
<dbReference type="EMBL" id="JAENGZ010000244">
    <property type="protein sequence ID" value="KAG6964166.1"/>
    <property type="molecule type" value="Genomic_DNA"/>
</dbReference>
<evidence type="ECO:0000313" key="2">
    <source>
        <dbReference type="Proteomes" id="UP000688947"/>
    </source>
</evidence>
<sequence length="183" mass="20591">MSDTDCRDEFRFDHAGIKRVVVFLRISAVLITPKHGERFSALKDQLGVWSVIDVKKVATADKVITNKPTSADPKNLVVQCCQCEDGLRGDGYILRASNFLPFLDGHADIQQNQHLVFGVSAYLNNNVVTTMFRGRNLLPWASAFNKRMTKVSVSVEWRYAQVAQNFAVLDWKQSKRCLSKPSG</sequence>
<dbReference type="AlphaFoldDB" id="A0A8T1UL44"/>
<protein>
    <submittedName>
        <fullName evidence="1">Uncharacterized protein</fullName>
    </submittedName>
</protein>
<organism evidence="1 2">
    <name type="scientific">Phytophthora cactorum</name>
    <dbReference type="NCBI Taxonomy" id="29920"/>
    <lineage>
        <taxon>Eukaryota</taxon>
        <taxon>Sar</taxon>
        <taxon>Stramenopiles</taxon>
        <taxon>Oomycota</taxon>
        <taxon>Peronosporomycetes</taxon>
        <taxon>Peronosporales</taxon>
        <taxon>Peronosporaceae</taxon>
        <taxon>Phytophthora</taxon>
    </lineage>
</organism>